<proteinExistence type="predicted"/>
<dbReference type="Gene3D" id="1.25.40.10">
    <property type="entry name" value="Tetratricopeptide repeat domain"/>
    <property type="match status" value="1"/>
</dbReference>
<sequence>MEVNQRIKARLKQVQDWNAVIDEVEQEVMSLPDASQQSLALFELARANEDRLLDKARAMQCYQKAFKLDQSNLIALECAREIYRDMAHLEMVLKLMGLELRANQDPARAGSLNYAYGTALLNSQQIDTAKDYLAAAANADPSNAVYQARFQETLYDRGNWEFALENVLNQLAAFTGGEDPMAADVALRGDQVANMYMRAARILQQESPEDPRLLPLLFKALDAEPRDQEAAFVTDTILAAGGHLQHIQQLQDRRASLVEDTESRIAMLVEFGNIWQVRLQNPDMAAYFYRQALDLGYGEGVAFSGHIAAYRNVKTAAVSSGATEGVVELAERA</sequence>
<dbReference type="InterPro" id="IPR011990">
    <property type="entry name" value="TPR-like_helical_dom_sf"/>
</dbReference>
<organism evidence="1 2">
    <name type="scientific">Plesiocystis pacifica SIR-1</name>
    <dbReference type="NCBI Taxonomy" id="391625"/>
    <lineage>
        <taxon>Bacteria</taxon>
        <taxon>Pseudomonadati</taxon>
        <taxon>Myxococcota</taxon>
        <taxon>Polyangia</taxon>
        <taxon>Nannocystales</taxon>
        <taxon>Nannocystaceae</taxon>
        <taxon>Plesiocystis</taxon>
    </lineage>
</organism>
<dbReference type="EMBL" id="ABCS01000135">
    <property type="protein sequence ID" value="EDM74366.1"/>
    <property type="molecule type" value="Genomic_DNA"/>
</dbReference>
<gene>
    <name evidence="1" type="ORF">PPSIR1_33993</name>
</gene>
<dbReference type="STRING" id="391625.PPSIR1_33993"/>
<accession>A6GIF5</accession>
<comment type="caution">
    <text evidence="1">The sequence shown here is derived from an EMBL/GenBank/DDBJ whole genome shotgun (WGS) entry which is preliminary data.</text>
</comment>
<dbReference type="RefSeq" id="WP_006976491.1">
    <property type="nucleotide sequence ID" value="NZ_ABCS01000135.1"/>
</dbReference>
<name>A6GIF5_9BACT</name>
<protein>
    <submittedName>
        <fullName evidence="1">Tetratricopeptide repeat protein</fullName>
    </submittedName>
</protein>
<dbReference type="Proteomes" id="UP000005801">
    <property type="component" value="Unassembled WGS sequence"/>
</dbReference>
<evidence type="ECO:0000313" key="2">
    <source>
        <dbReference type="Proteomes" id="UP000005801"/>
    </source>
</evidence>
<evidence type="ECO:0000313" key="1">
    <source>
        <dbReference type="EMBL" id="EDM74366.1"/>
    </source>
</evidence>
<feature type="non-terminal residue" evidence="1">
    <location>
        <position position="333"/>
    </location>
</feature>
<keyword evidence="2" id="KW-1185">Reference proteome</keyword>
<dbReference type="AlphaFoldDB" id="A6GIF5"/>
<reference evidence="1 2" key="1">
    <citation type="submission" date="2007-06" db="EMBL/GenBank/DDBJ databases">
        <authorList>
            <person name="Shimkets L."/>
            <person name="Ferriera S."/>
            <person name="Johnson J."/>
            <person name="Kravitz S."/>
            <person name="Beeson K."/>
            <person name="Sutton G."/>
            <person name="Rogers Y.-H."/>
            <person name="Friedman R."/>
            <person name="Frazier M."/>
            <person name="Venter J.C."/>
        </authorList>
    </citation>
    <scope>NUCLEOTIDE SEQUENCE [LARGE SCALE GENOMIC DNA]</scope>
    <source>
        <strain evidence="1 2">SIR-1</strain>
    </source>
</reference>
<dbReference type="SUPFAM" id="SSF81901">
    <property type="entry name" value="HCP-like"/>
    <property type="match status" value="1"/>
</dbReference>